<dbReference type="PANTHER" id="PTHR43630:SF2">
    <property type="entry name" value="GLYCOSYLTRANSFERASE"/>
    <property type="match status" value="1"/>
</dbReference>
<dbReference type="Gene3D" id="3.90.550.10">
    <property type="entry name" value="Spore Coat Polysaccharide Biosynthesis Protein SpsA, Chain A"/>
    <property type="match status" value="1"/>
</dbReference>
<dbReference type="InterPro" id="IPR029044">
    <property type="entry name" value="Nucleotide-diphossugar_trans"/>
</dbReference>
<sequence length="621" mass="72243">MNNKPKTKLLTISLLCCGRPDTTERCLKSLMPIREAIDSELQVIDTGCDKETRAVIEKYADEIFEFTWVKDFAAARNFQLDQANGKMFLYIDDDEFFLDVRNILDFFKNDDVEKYNLGGYYQRNYLDYDGKEYQDFEVIRMCKVTPETHFEGKVHEYIMPIEGNTIIMDAAAGHFGYIYETIEDNIKHSMRNLPLLKEMAEEQPDNLRWPYQIAQEYRAIHYDKDYRDICKEGYEKACAVEDNEHLRYRGSFICGLAEANFNLDDHDKVVEIYEKEAAKPDVMEMPLANLAMKAAGIYCQRKQDKECKQACEYYLKICNEIGDDKGMQFLQGGLFINDTFNQSNRNMIYCYLMVLGMRENDFSVLTHYYRKVKWNTEIVRISRGFVVTLLQKASEYGKKKEISAVLNKFFTNGGFRNLMEDEIDDVAYELTEQELKNLKAAYSGTQGEKELGLFLDIRLIERQLKDVEDVTDYGAATDILDRYSKLAIEWQKVHDSWLREESDEVILAKTTLLGNGLEQFLELADTDRVTSLNCFKNLFDVRWQMNGFLVKFSKLYSDRVKVLMAKEKDTAKFEEMYKLEEALLQQIADLDAAGKSDEAVATYTQLVEIIRSTYGVDSLHV</sequence>
<proteinExistence type="predicted"/>
<dbReference type="SUPFAM" id="SSF53448">
    <property type="entry name" value="Nucleotide-diphospho-sugar transferases"/>
    <property type="match status" value="1"/>
</dbReference>
<keyword evidence="2" id="KW-0808">Transferase</keyword>
<feature type="domain" description="Glycosyltransferase 2-like" evidence="1">
    <location>
        <begin position="16"/>
        <end position="132"/>
    </location>
</feature>
<dbReference type="RefSeq" id="WP_151622503.1">
    <property type="nucleotide sequence ID" value="NZ_CP043028.1"/>
</dbReference>
<protein>
    <submittedName>
        <fullName evidence="2">Glycosyl transferase family 2</fullName>
    </submittedName>
</protein>
<dbReference type="Pfam" id="PF00535">
    <property type="entry name" value="Glycos_transf_2"/>
    <property type="match status" value="1"/>
</dbReference>
<organism evidence="2 3">
    <name type="scientific">Pseudobutyrivibrio xylanivorans</name>
    <dbReference type="NCBI Taxonomy" id="185007"/>
    <lineage>
        <taxon>Bacteria</taxon>
        <taxon>Bacillati</taxon>
        <taxon>Bacillota</taxon>
        <taxon>Clostridia</taxon>
        <taxon>Lachnospirales</taxon>
        <taxon>Lachnospiraceae</taxon>
        <taxon>Pseudobutyrivibrio</taxon>
    </lineage>
</organism>
<dbReference type="OrthoDB" id="9815923at2"/>
<accession>A0A5P6VMW5</accession>
<evidence type="ECO:0000313" key="2">
    <source>
        <dbReference type="EMBL" id="QFJ54006.1"/>
    </source>
</evidence>
<name>A0A5P6VMW5_PSEXY</name>
<evidence type="ECO:0000313" key="3">
    <source>
        <dbReference type="Proteomes" id="UP000327030"/>
    </source>
</evidence>
<dbReference type="PANTHER" id="PTHR43630">
    <property type="entry name" value="POLY-BETA-1,6-N-ACETYL-D-GLUCOSAMINE SYNTHASE"/>
    <property type="match status" value="1"/>
</dbReference>
<dbReference type="InterPro" id="IPR001173">
    <property type="entry name" value="Glyco_trans_2-like"/>
</dbReference>
<dbReference type="Proteomes" id="UP000327030">
    <property type="component" value="Chromosome 1"/>
</dbReference>
<dbReference type="EMBL" id="CP043028">
    <property type="protein sequence ID" value="QFJ54006.1"/>
    <property type="molecule type" value="Genomic_DNA"/>
</dbReference>
<reference evidence="3" key="1">
    <citation type="submission" date="2019-08" db="EMBL/GenBank/DDBJ databases">
        <title>Complete Genome Sequence of the Polysaccharide-Degrading Rumen Bacterium Pseudobutyrivibrio xylanivorans MA3014.</title>
        <authorList>
            <person name="Palevich N."/>
            <person name="Maclean P.H."/>
            <person name="Kelly W.J."/>
            <person name="Leahy S.C."/>
            <person name="Rakonjac J."/>
            <person name="Attwood G.T."/>
        </authorList>
    </citation>
    <scope>NUCLEOTIDE SEQUENCE [LARGE SCALE GENOMIC DNA]</scope>
    <source>
        <strain evidence="3">MA3014</strain>
    </source>
</reference>
<dbReference type="GO" id="GO:0016740">
    <property type="term" value="F:transferase activity"/>
    <property type="evidence" value="ECO:0007669"/>
    <property type="project" value="UniProtKB-KW"/>
</dbReference>
<evidence type="ECO:0000259" key="1">
    <source>
        <dbReference type="Pfam" id="PF00535"/>
    </source>
</evidence>
<dbReference type="KEGG" id="pxv:FXF36_03525"/>
<dbReference type="AlphaFoldDB" id="A0A5P6VMW5"/>
<gene>
    <name evidence="2" type="ORF">FXF36_03525</name>
</gene>